<reference evidence="2" key="1">
    <citation type="journal article" date="2019" name="Int. J. Syst. Evol. Microbiol.">
        <title>The Global Catalogue of Microorganisms (GCM) 10K type strain sequencing project: providing services to taxonomists for standard genome sequencing and annotation.</title>
        <authorList>
            <consortium name="The Broad Institute Genomics Platform"/>
            <consortium name="The Broad Institute Genome Sequencing Center for Infectious Disease"/>
            <person name="Wu L."/>
            <person name="Ma J."/>
        </authorList>
    </citation>
    <scope>NUCLEOTIDE SEQUENCE [LARGE SCALE GENOMIC DNA]</scope>
    <source>
        <strain evidence="2">JCM 18050</strain>
    </source>
</reference>
<comment type="caution">
    <text evidence="1">The sequence shown here is derived from an EMBL/GenBank/DDBJ whole genome shotgun (WGS) entry which is preliminary data.</text>
</comment>
<accession>A0ABP9N0P6</accession>
<dbReference type="EMBL" id="BAABHY010000001">
    <property type="protein sequence ID" value="GAA5104484.1"/>
    <property type="molecule type" value="Genomic_DNA"/>
</dbReference>
<proteinExistence type="predicted"/>
<sequence>MKKNYQIEYQDAKLIIDAAIEEANKYQWAVSIAVCDLTGCLIALSRLNNAPAMSAKIAEQKAFTSVISGKSSGSYENMINDGRFAALSMPITPLQGGVPIIVEESLIGAIGVSGVKPDQDEQIAQAALTRFYQLIKNQNK</sequence>
<dbReference type="InterPro" id="IPR038084">
    <property type="entry name" value="PduO/GlcC-like_sf"/>
</dbReference>
<dbReference type="SUPFAM" id="SSF143744">
    <property type="entry name" value="GlcG-like"/>
    <property type="match status" value="1"/>
</dbReference>
<organism evidence="1 2">
    <name type="scientific">Orbus sasakiae</name>
    <dbReference type="NCBI Taxonomy" id="1078475"/>
    <lineage>
        <taxon>Bacteria</taxon>
        <taxon>Pseudomonadati</taxon>
        <taxon>Pseudomonadota</taxon>
        <taxon>Gammaproteobacteria</taxon>
        <taxon>Orbales</taxon>
        <taxon>Orbaceae</taxon>
        <taxon>Orbus</taxon>
    </lineage>
</organism>
<dbReference type="RefSeq" id="WP_345487851.1">
    <property type="nucleotide sequence ID" value="NZ_BAABHY010000001.1"/>
</dbReference>
<gene>
    <name evidence="1" type="ORF">GCM10023211_02210</name>
</gene>
<keyword evidence="2" id="KW-1185">Reference proteome</keyword>
<dbReference type="InterPro" id="IPR052517">
    <property type="entry name" value="GlcG_carb_metab_protein"/>
</dbReference>
<name>A0ABP9N0P6_9GAMM</name>
<dbReference type="PANTHER" id="PTHR34309:SF1">
    <property type="entry name" value="PROTEIN GLCG"/>
    <property type="match status" value="1"/>
</dbReference>
<protein>
    <submittedName>
        <fullName evidence="1">Heme-binding protein</fullName>
    </submittedName>
</protein>
<dbReference type="InterPro" id="IPR005624">
    <property type="entry name" value="PduO/GlcC-like"/>
</dbReference>
<dbReference type="PANTHER" id="PTHR34309">
    <property type="entry name" value="SLR1406 PROTEIN"/>
    <property type="match status" value="1"/>
</dbReference>
<evidence type="ECO:0000313" key="1">
    <source>
        <dbReference type="EMBL" id="GAA5104484.1"/>
    </source>
</evidence>
<dbReference type="Proteomes" id="UP001500171">
    <property type="component" value="Unassembled WGS sequence"/>
</dbReference>
<dbReference type="Gene3D" id="3.30.450.150">
    <property type="entry name" value="Haem-degrading domain"/>
    <property type="match status" value="1"/>
</dbReference>
<dbReference type="Pfam" id="PF03928">
    <property type="entry name" value="HbpS-like"/>
    <property type="match status" value="1"/>
</dbReference>
<evidence type="ECO:0000313" key="2">
    <source>
        <dbReference type="Proteomes" id="UP001500171"/>
    </source>
</evidence>